<accession>A0A9X9ML76</accession>
<reference evidence="1 2" key="1">
    <citation type="submission" date="2018-08" db="EMBL/GenBank/DDBJ databases">
        <authorList>
            <person name="Muller C M."/>
        </authorList>
    </citation>
    <scope>NUCLEOTIDE SEQUENCE [LARGE SCALE GENOMIC DNA]</scope>
</reference>
<name>A0A9X9ML76_BLUGR</name>
<keyword evidence="2" id="KW-1185">Reference proteome</keyword>
<organism evidence="1 2">
    <name type="scientific">Blumeria graminis f. sp. tritici</name>
    <dbReference type="NCBI Taxonomy" id="62690"/>
    <lineage>
        <taxon>Eukaryota</taxon>
        <taxon>Fungi</taxon>
        <taxon>Dikarya</taxon>
        <taxon>Ascomycota</taxon>
        <taxon>Pezizomycotina</taxon>
        <taxon>Leotiomycetes</taxon>
        <taxon>Erysiphales</taxon>
        <taxon>Erysiphaceae</taxon>
        <taxon>Blumeria</taxon>
    </lineage>
</organism>
<protein>
    <submittedName>
        <fullName evidence="1">BgtE-20127</fullName>
    </submittedName>
</protein>
<sequence>MNYLHHIFRDQCLWTKVLFITLLSSTHASLIQRRMLESTEPSYHCRNKILLFSEVDKIRESACKGFVSRRSNARRPLVHIENDNDENLIYEWTIPPSVHKIPGGKRNKVVEKIIFNNSCELKDVLFYNETSRKFEPCARVPEASTSETFGMKQVLTETSVHCGSLSWEIADMQEYILYTSLNAPYIFSTVSGTFEQVDGPWQTAMLSKSVLIGRHSRRIPYEVIVNNQFEIRNIVVKHHISRNLNAASWLNYDENNKQHPRAILRKDTIRIDCILDKKIPLLLDTQIPKSKNDRKRKTLD</sequence>
<evidence type="ECO:0000313" key="2">
    <source>
        <dbReference type="Proteomes" id="UP000324639"/>
    </source>
</evidence>
<dbReference type="EMBL" id="LR026991">
    <property type="protein sequence ID" value="VDB91277.1"/>
    <property type="molecule type" value="Genomic_DNA"/>
</dbReference>
<proteinExistence type="predicted"/>
<dbReference type="Proteomes" id="UP000324639">
    <property type="component" value="Chromosome Bgt_-08"/>
</dbReference>
<evidence type="ECO:0000313" key="1">
    <source>
        <dbReference type="EMBL" id="VDB91277.1"/>
    </source>
</evidence>
<dbReference type="AlphaFoldDB" id="A0A9X9ML76"/>
<gene>
    <name evidence="1" type="ORF">BGT96224V316_LOCUS6207</name>
</gene>